<keyword evidence="2" id="KW-0808">Transferase</keyword>
<evidence type="ECO:0000313" key="4">
    <source>
        <dbReference type="EMBL" id="UYV68933.1"/>
    </source>
</evidence>
<gene>
    <name evidence="4" type="ORF">LAZ67_6001697</name>
</gene>
<dbReference type="Pfam" id="PF00685">
    <property type="entry name" value="Sulfotransfer_1"/>
    <property type="match status" value="1"/>
</dbReference>
<comment type="similarity">
    <text evidence="1">Belongs to the sulfotransferase 1 family.</text>
</comment>
<evidence type="ECO:0000259" key="3">
    <source>
        <dbReference type="Pfam" id="PF00685"/>
    </source>
</evidence>
<dbReference type="SUPFAM" id="SSF52540">
    <property type="entry name" value="P-loop containing nucleoside triphosphate hydrolases"/>
    <property type="match status" value="1"/>
</dbReference>
<feature type="domain" description="Sulfotransferase" evidence="3">
    <location>
        <begin position="1"/>
        <end position="99"/>
    </location>
</feature>
<reference evidence="4 5" key="1">
    <citation type="submission" date="2022-01" db="EMBL/GenBank/DDBJ databases">
        <title>A chromosomal length assembly of Cordylochernes scorpioides.</title>
        <authorList>
            <person name="Zeh D."/>
            <person name="Zeh J."/>
        </authorList>
    </citation>
    <scope>NUCLEOTIDE SEQUENCE [LARGE SCALE GENOMIC DNA]</scope>
    <source>
        <strain evidence="4">IN4F17</strain>
        <tissue evidence="4">Whole Body</tissue>
    </source>
</reference>
<dbReference type="EMBL" id="CP092868">
    <property type="protein sequence ID" value="UYV68933.1"/>
    <property type="molecule type" value="Genomic_DNA"/>
</dbReference>
<name>A0ABY6KJZ3_9ARAC</name>
<evidence type="ECO:0000313" key="5">
    <source>
        <dbReference type="Proteomes" id="UP001235939"/>
    </source>
</evidence>
<evidence type="ECO:0000256" key="2">
    <source>
        <dbReference type="ARBA" id="ARBA00022679"/>
    </source>
</evidence>
<accession>A0ABY6KJZ3</accession>
<dbReference type="InterPro" id="IPR000863">
    <property type="entry name" value="Sulfotransferase_dom"/>
</dbReference>
<organism evidence="4 5">
    <name type="scientific">Cordylochernes scorpioides</name>
    <dbReference type="NCBI Taxonomy" id="51811"/>
    <lineage>
        <taxon>Eukaryota</taxon>
        <taxon>Metazoa</taxon>
        <taxon>Ecdysozoa</taxon>
        <taxon>Arthropoda</taxon>
        <taxon>Chelicerata</taxon>
        <taxon>Arachnida</taxon>
        <taxon>Pseudoscorpiones</taxon>
        <taxon>Cheliferoidea</taxon>
        <taxon>Chernetidae</taxon>
        <taxon>Cordylochernes</taxon>
    </lineage>
</organism>
<dbReference type="Gene3D" id="3.40.50.300">
    <property type="entry name" value="P-loop containing nucleotide triphosphate hydrolases"/>
    <property type="match status" value="1"/>
</dbReference>
<protein>
    <recommendedName>
        <fullName evidence="3">Sulfotransferase domain-containing protein</fullName>
    </recommendedName>
</protein>
<sequence>MKEDLKTSILMIAGFLDENLERLLLEDSEMLMNVIKYSSVEECRKVIQIEKLFRSKQDDQMPRRSTDFTFVRKGIVGDWRNYLNQEQSERFNKKAKEFFQGLEVYEYWKSLGIF</sequence>
<dbReference type="InterPro" id="IPR027417">
    <property type="entry name" value="P-loop_NTPase"/>
</dbReference>
<evidence type="ECO:0000256" key="1">
    <source>
        <dbReference type="ARBA" id="ARBA00005771"/>
    </source>
</evidence>
<proteinExistence type="inferred from homology"/>
<dbReference type="PANTHER" id="PTHR11783">
    <property type="entry name" value="SULFOTRANSFERASE SULT"/>
    <property type="match status" value="1"/>
</dbReference>
<dbReference type="Proteomes" id="UP001235939">
    <property type="component" value="Chromosome 06"/>
</dbReference>
<keyword evidence="5" id="KW-1185">Reference proteome</keyword>